<evidence type="ECO:0000313" key="1">
    <source>
        <dbReference type="EMBL" id="CUW92134.1"/>
    </source>
</evidence>
<gene>
    <name evidence="1" type="ORF">AGR2A_Cc30200</name>
</gene>
<sequence length="571" mass="63795">MLREQNKRKIESEEDLIEALKEEAFVAALKNAYRELLTIQGRKISSRDFSVALNAVAGDLMATATIYRLNRSDEVLIPRVSAISGQLAELSNYSIRFVERWLQRVTKLDAATIEALLGGFPFADMQCTPVEVDVSRKAGTIPVGRSAFVPADDRQQRQDLKHLLNESPTGLVKPSILPGFVEMVCMKADADALAGMISDAIGLLFEMPKRQVLTQHLARRWAPVAADIFERLIPAKFHTLANAMEDDADRAPAIFLRFIAEEAPLLFRELSVEVGTVTAASRLAAGIIEPILKAGNLAERQAGMRLVAARNPSVFKEALFSIVERIEQQYDKAINPTGMGRRTTRSYVAPATWTLINDVLNRIWPPENGSPTKTTRVPIYSIVEATHTRGELEFKLFGSPAEKRHAGRNTGIGNIGLNKAGVRREPLLVHDHIRTAATYRSARYQLNCVLAFLEGVIREVRRQSSVNDQESLRLEATIRVVRLWREEMDWRLLHGAYEKEQWRTSSMTFPRFPQMKPRLPIEERVEKIVVAAKALIDVMLANMTRKPAGEPVGAAIEDVEDNALMVSATET</sequence>
<name>A0A9W5F2R6_9HYPH</name>
<dbReference type="Proteomes" id="UP000191933">
    <property type="component" value="Unassembled WGS sequence"/>
</dbReference>
<comment type="caution">
    <text evidence="1">The sequence shown here is derived from an EMBL/GenBank/DDBJ whole genome shotgun (WGS) entry which is preliminary data.</text>
</comment>
<reference evidence="1 2" key="1">
    <citation type="submission" date="2016-01" db="EMBL/GenBank/DDBJ databases">
        <authorList>
            <person name="Regsiter A."/>
            <person name="william w."/>
        </authorList>
    </citation>
    <scope>NUCLEOTIDE SEQUENCE [LARGE SCALE GENOMIC DNA]</scope>
    <source>
        <strain evidence="1 2">CFBP 5494</strain>
    </source>
</reference>
<proteinExistence type="predicted"/>
<protein>
    <submittedName>
        <fullName evidence="1">Uncharacterized protein</fullName>
    </submittedName>
</protein>
<organism evidence="1 2">
    <name type="scientific">Agrobacterium genomosp. 2 str. CFBP 5494</name>
    <dbReference type="NCBI Taxonomy" id="1183436"/>
    <lineage>
        <taxon>Bacteria</taxon>
        <taxon>Pseudomonadati</taxon>
        <taxon>Pseudomonadota</taxon>
        <taxon>Alphaproteobacteria</taxon>
        <taxon>Hyphomicrobiales</taxon>
        <taxon>Rhizobiaceae</taxon>
        <taxon>Rhizobium/Agrobacterium group</taxon>
        <taxon>Agrobacterium</taxon>
        <taxon>Agrobacterium tumefaciens complex</taxon>
    </lineage>
</organism>
<dbReference type="AlphaFoldDB" id="A0A9W5F2R6"/>
<evidence type="ECO:0000313" key="2">
    <source>
        <dbReference type="Proteomes" id="UP000191933"/>
    </source>
</evidence>
<accession>A0A9W5F2R6</accession>
<keyword evidence="2" id="KW-1185">Reference proteome</keyword>
<dbReference type="RefSeq" id="WP_072493920.1">
    <property type="nucleotide sequence ID" value="NZ_LT009718.1"/>
</dbReference>
<dbReference type="EMBL" id="FBVY01000014">
    <property type="protein sequence ID" value="CUW92134.1"/>
    <property type="molecule type" value="Genomic_DNA"/>
</dbReference>